<keyword evidence="2" id="KW-0378">Hydrolase</keyword>
<sequence>YDSNSPDKGLAEIIISKQRNGPTGTFRLNFQPNFTKFSDIRY</sequence>
<dbReference type="GO" id="GO:0006260">
    <property type="term" value="P:DNA replication"/>
    <property type="evidence" value="ECO:0007669"/>
    <property type="project" value="InterPro"/>
</dbReference>
<dbReference type="InterPro" id="IPR027417">
    <property type="entry name" value="P-loop_NTPase"/>
</dbReference>
<reference evidence="2" key="1">
    <citation type="submission" date="2013-08" db="EMBL/GenBank/DDBJ databases">
        <authorList>
            <person name="Mendez C."/>
            <person name="Richter M."/>
            <person name="Ferrer M."/>
            <person name="Sanchez J."/>
        </authorList>
    </citation>
    <scope>NUCLEOTIDE SEQUENCE</scope>
</reference>
<dbReference type="InterPro" id="IPR007694">
    <property type="entry name" value="DNA_helicase_DnaB-like_C"/>
</dbReference>
<protein>
    <submittedName>
        <fullName evidence="2">Replicative DNA helicase</fullName>
    </submittedName>
</protein>
<dbReference type="AlphaFoldDB" id="T1C1P8"/>
<dbReference type="GO" id="GO:0003678">
    <property type="term" value="F:DNA helicase activity"/>
    <property type="evidence" value="ECO:0007669"/>
    <property type="project" value="InterPro"/>
</dbReference>
<keyword evidence="2" id="KW-0347">Helicase</keyword>
<accession>T1C1P8</accession>
<keyword evidence="2" id="KW-0547">Nucleotide-binding</keyword>
<dbReference type="EMBL" id="AUZX01002639">
    <property type="protein sequence ID" value="EQD75917.1"/>
    <property type="molecule type" value="Genomic_DNA"/>
</dbReference>
<comment type="caution">
    <text evidence="2">The sequence shown here is derived from an EMBL/GenBank/DDBJ whole genome shotgun (WGS) entry which is preliminary data.</text>
</comment>
<feature type="domain" description="SF4 helicase" evidence="1">
    <location>
        <begin position="7"/>
        <end position="39"/>
    </location>
</feature>
<gene>
    <name evidence="2" type="ORF">B1A_03598</name>
</gene>
<evidence type="ECO:0000313" key="2">
    <source>
        <dbReference type="EMBL" id="EQD75917.1"/>
    </source>
</evidence>
<feature type="non-terminal residue" evidence="2">
    <location>
        <position position="1"/>
    </location>
</feature>
<keyword evidence="2" id="KW-0067">ATP-binding</keyword>
<evidence type="ECO:0000259" key="1">
    <source>
        <dbReference type="Pfam" id="PF03796"/>
    </source>
</evidence>
<dbReference type="Pfam" id="PF03796">
    <property type="entry name" value="DnaB_C"/>
    <property type="match status" value="1"/>
</dbReference>
<dbReference type="GO" id="GO:0005524">
    <property type="term" value="F:ATP binding"/>
    <property type="evidence" value="ECO:0007669"/>
    <property type="project" value="InterPro"/>
</dbReference>
<reference evidence="2" key="2">
    <citation type="journal article" date="2014" name="ISME J.">
        <title>Microbial stratification in low pH oxic and suboxic macroscopic growths along an acid mine drainage.</title>
        <authorList>
            <person name="Mendez-Garcia C."/>
            <person name="Mesa V."/>
            <person name="Sprenger R.R."/>
            <person name="Richter M."/>
            <person name="Diez M.S."/>
            <person name="Solano J."/>
            <person name="Bargiela R."/>
            <person name="Golyshina O.V."/>
            <person name="Manteca A."/>
            <person name="Ramos J.L."/>
            <person name="Gallego J.R."/>
            <person name="Llorente I."/>
            <person name="Martins Dos Santos V.A."/>
            <person name="Jensen O.N."/>
            <person name="Pelaez A.I."/>
            <person name="Sanchez J."/>
            <person name="Ferrer M."/>
        </authorList>
    </citation>
    <scope>NUCLEOTIDE SEQUENCE</scope>
</reference>
<proteinExistence type="predicted"/>
<dbReference type="Gene3D" id="3.40.50.300">
    <property type="entry name" value="P-loop containing nucleotide triphosphate hydrolases"/>
    <property type="match status" value="1"/>
</dbReference>
<name>T1C1P8_9ZZZZ</name>
<organism evidence="2">
    <name type="scientific">mine drainage metagenome</name>
    <dbReference type="NCBI Taxonomy" id="410659"/>
    <lineage>
        <taxon>unclassified sequences</taxon>
        <taxon>metagenomes</taxon>
        <taxon>ecological metagenomes</taxon>
    </lineage>
</organism>